<dbReference type="Proteomes" id="UP000023152">
    <property type="component" value="Unassembled WGS sequence"/>
</dbReference>
<reference evidence="1 2" key="1">
    <citation type="journal article" date="2013" name="Curr. Biol.">
        <title>The Genome of the Foraminiferan Reticulomyxa filosa.</title>
        <authorList>
            <person name="Glockner G."/>
            <person name="Hulsmann N."/>
            <person name="Schleicher M."/>
            <person name="Noegel A.A."/>
            <person name="Eichinger L."/>
            <person name="Gallinger C."/>
            <person name="Pawlowski J."/>
            <person name="Sierra R."/>
            <person name="Euteneuer U."/>
            <person name="Pillet L."/>
            <person name="Moustafa A."/>
            <person name="Platzer M."/>
            <person name="Groth M."/>
            <person name="Szafranski K."/>
            <person name="Schliwa M."/>
        </authorList>
    </citation>
    <scope>NUCLEOTIDE SEQUENCE [LARGE SCALE GENOMIC DNA]</scope>
</reference>
<protein>
    <submittedName>
        <fullName evidence="1">Uncharacterized protein</fullName>
    </submittedName>
</protein>
<accession>X6N0A4</accession>
<dbReference type="EMBL" id="ASPP01013632">
    <property type="protein sequence ID" value="ETO19481.1"/>
    <property type="molecule type" value="Genomic_DNA"/>
</dbReference>
<dbReference type="AlphaFoldDB" id="X6N0A4"/>
<evidence type="ECO:0000313" key="2">
    <source>
        <dbReference type="Proteomes" id="UP000023152"/>
    </source>
</evidence>
<feature type="non-terminal residue" evidence="1">
    <location>
        <position position="1"/>
    </location>
</feature>
<evidence type="ECO:0000313" key="1">
    <source>
        <dbReference type="EMBL" id="ETO19481.1"/>
    </source>
</evidence>
<keyword evidence="2" id="KW-1185">Reference proteome</keyword>
<organism evidence="1 2">
    <name type="scientific">Reticulomyxa filosa</name>
    <dbReference type="NCBI Taxonomy" id="46433"/>
    <lineage>
        <taxon>Eukaryota</taxon>
        <taxon>Sar</taxon>
        <taxon>Rhizaria</taxon>
        <taxon>Retaria</taxon>
        <taxon>Foraminifera</taxon>
        <taxon>Monothalamids</taxon>
        <taxon>Reticulomyxidae</taxon>
        <taxon>Reticulomyxa</taxon>
    </lineage>
</organism>
<sequence length="162" mass="18659">KKKKKKKKDHNSLNRGKLGVASPFEIFHWCNVTTPIGVDGVKDGIDQCDIQVIFKVVSQFLSFNFQIIVVVNIFQIQRLQSLPKPFCILLLHANNIHIYTYMYIHICKYIKGGGVLANNNTIKLNLKKKKKSKVKFVMKYVNFDNLFLFDGNLLSIKKNTNV</sequence>
<gene>
    <name evidence="1" type="ORF">RFI_17750</name>
</gene>
<name>X6N0A4_RETFI</name>
<proteinExistence type="predicted"/>
<comment type="caution">
    <text evidence="1">The sequence shown here is derived from an EMBL/GenBank/DDBJ whole genome shotgun (WGS) entry which is preliminary data.</text>
</comment>